<evidence type="ECO:0000313" key="4">
    <source>
        <dbReference type="Proteomes" id="UP000818029"/>
    </source>
</evidence>
<dbReference type="Proteomes" id="UP000818029">
    <property type="component" value="Chromosome A04"/>
</dbReference>
<reference evidence="5" key="2">
    <citation type="submission" date="2025-08" db="UniProtKB">
        <authorList>
            <consortium name="RefSeq"/>
        </authorList>
    </citation>
    <scope>IDENTIFICATION</scope>
</reference>
<dbReference type="GO" id="GO:0006396">
    <property type="term" value="P:RNA processing"/>
    <property type="evidence" value="ECO:0007669"/>
    <property type="project" value="TreeGrafter"/>
</dbReference>
<dbReference type="AlphaFoldDB" id="A0A1U8NLQ0"/>
<dbReference type="InterPro" id="IPR011990">
    <property type="entry name" value="TPR-like_helical_dom_sf"/>
</dbReference>
<dbReference type="STRING" id="3635.A0A1U8NLQ0"/>
<dbReference type="KEGG" id="ghi:107948814"/>
<dbReference type="GeneID" id="107948814"/>
<dbReference type="PROSITE" id="PS51375">
    <property type="entry name" value="PPR"/>
    <property type="match status" value="7"/>
</dbReference>
<keyword evidence="2" id="KW-0677">Repeat</keyword>
<dbReference type="SMR" id="A0A1U8NLQ0"/>
<dbReference type="PANTHER" id="PTHR47934:SF6">
    <property type="entry name" value="MITOCHONDRIAL GROUP I INTRON SPLICING FACTOR CCM1-RELATED"/>
    <property type="match status" value="1"/>
</dbReference>
<dbReference type="RefSeq" id="XP_016738958.1">
    <property type="nucleotide sequence ID" value="XM_016883469.2"/>
</dbReference>
<accession>A0A1U8NLQ0</accession>
<dbReference type="PANTHER" id="PTHR47934">
    <property type="entry name" value="PENTATRICOPEPTIDE REPEAT-CONTAINING PROTEIN PET309, MITOCHONDRIAL"/>
    <property type="match status" value="1"/>
</dbReference>
<dbReference type="SUPFAM" id="SSF48452">
    <property type="entry name" value="TPR-like"/>
    <property type="match status" value="1"/>
</dbReference>
<dbReference type="Pfam" id="PF01535">
    <property type="entry name" value="PPR"/>
    <property type="match status" value="4"/>
</dbReference>
<evidence type="ECO:0000256" key="1">
    <source>
        <dbReference type="ARBA" id="ARBA00007626"/>
    </source>
</evidence>
<feature type="repeat" description="PPR" evidence="3">
    <location>
        <begin position="406"/>
        <end position="440"/>
    </location>
</feature>
<protein>
    <submittedName>
        <fullName evidence="5">Pentatricopeptide repeat-containing protein At1g66345, mitochondrial isoform X1</fullName>
    </submittedName>
</protein>
<reference evidence="4" key="1">
    <citation type="journal article" date="2020" name="Nat. Genet.">
        <title>Genomic diversifications of five Gossypium allopolyploid species and their impact on cotton improvement.</title>
        <authorList>
            <person name="Chen Z.J."/>
            <person name="Sreedasyam A."/>
            <person name="Ando A."/>
            <person name="Song Q."/>
            <person name="De Santiago L.M."/>
            <person name="Hulse-Kemp A.M."/>
            <person name="Ding M."/>
            <person name="Ye W."/>
            <person name="Kirkbride R.C."/>
            <person name="Jenkins J."/>
            <person name="Plott C."/>
            <person name="Lovell J."/>
            <person name="Lin Y.M."/>
            <person name="Vaughn R."/>
            <person name="Liu B."/>
            <person name="Simpson S."/>
            <person name="Scheffler B.E."/>
            <person name="Wen L."/>
            <person name="Saski C.A."/>
            <person name="Grover C.E."/>
            <person name="Hu G."/>
            <person name="Conover J.L."/>
            <person name="Carlson J.W."/>
            <person name="Shu S."/>
            <person name="Boston L.B."/>
            <person name="Williams M."/>
            <person name="Peterson D.G."/>
            <person name="McGee K."/>
            <person name="Jones D.C."/>
            <person name="Wendel J.F."/>
            <person name="Stelly D.M."/>
            <person name="Grimwood J."/>
            <person name="Schmutz J."/>
        </authorList>
    </citation>
    <scope>NUCLEOTIDE SEQUENCE [LARGE SCALE GENOMIC DNA]</scope>
    <source>
        <strain evidence="4">cv. TM-1</strain>
    </source>
</reference>
<evidence type="ECO:0000256" key="2">
    <source>
        <dbReference type="ARBA" id="ARBA00022737"/>
    </source>
</evidence>
<dbReference type="Pfam" id="PF13041">
    <property type="entry name" value="PPR_2"/>
    <property type="match status" value="3"/>
</dbReference>
<dbReference type="GO" id="GO:0007005">
    <property type="term" value="P:mitochondrion organization"/>
    <property type="evidence" value="ECO:0007669"/>
    <property type="project" value="TreeGrafter"/>
</dbReference>
<feature type="repeat" description="PPR" evidence="3">
    <location>
        <begin position="371"/>
        <end position="405"/>
    </location>
</feature>
<proteinExistence type="inferred from homology"/>
<dbReference type="InterPro" id="IPR051114">
    <property type="entry name" value="Mito_RNA_Proc_CCM1"/>
</dbReference>
<comment type="similarity">
    <text evidence="1">Belongs to the PPR family. P subfamily.</text>
</comment>
<dbReference type="Gene3D" id="1.25.40.10">
    <property type="entry name" value="Tetratricopeptide repeat domain"/>
    <property type="match status" value="3"/>
</dbReference>
<feature type="repeat" description="PPR" evidence="3">
    <location>
        <begin position="196"/>
        <end position="230"/>
    </location>
</feature>
<dbReference type="NCBIfam" id="TIGR00756">
    <property type="entry name" value="PPR"/>
    <property type="match status" value="5"/>
</dbReference>
<feature type="repeat" description="PPR" evidence="3">
    <location>
        <begin position="476"/>
        <end position="510"/>
    </location>
</feature>
<feature type="repeat" description="PPR" evidence="3">
    <location>
        <begin position="231"/>
        <end position="265"/>
    </location>
</feature>
<dbReference type="InterPro" id="IPR002885">
    <property type="entry name" value="PPR_rpt"/>
</dbReference>
<evidence type="ECO:0000313" key="5">
    <source>
        <dbReference type="RefSeq" id="XP_016738958.1"/>
    </source>
</evidence>
<organism evidence="4 5">
    <name type="scientific">Gossypium hirsutum</name>
    <name type="common">Upland cotton</name>
    <name type="synonym">Gossypium mexicanum</name>
    <dbReference type="NCBI Taxonomy" id="3635"/>
    <lineage>
        <taxon>Eukaryota</taxon>
        <taxon>Viridiplantae</taxon>
        <taxon>Streptophyta</taxon>
        <taxon>Embryophyta</taxon>
        <taxon>Tracheophyta</taxon>
        <taxon>Spermatophyta</taxon>
        <taxon>Magnoliopsida</taxon>
        <taxon>eudicotyledons</taxon>
        <taxon>Gunneridae</taxon>
        <taxon>Pentapetalae</taxon>
        <taxon>rosids</taxon>
        <taxon>malvids</taxon>
        <taxon>Malvales</taxon>
        <taxon>Malvaceae</taxon>
        <taxon>Malvoideae</taxon>
        <taxon>Gossypium</taxon>
    </lineage>
</organism>
<keyword evidence="4" id="KW-1185">Reference proteome</keyword>
<feature type="repeat" description="PPR" evidence="3">
    <location>
        <begin position="336"/>
        <end position="370"/>
    </location>
</feature>
<feature type="repeat" description="PPR" evidence="3">
    <location>
        <begin position="441"/>
        <end position="475"/>
    </location>
</feature>
<dbReference type="PaxDb" id="3635-A0A1U8NLQ0"/>
<dbReference type="OMA" id="CSAFNEM"/>
<name>A0A1U8NLQ0_GOSHI</name>
<sequence length="549" mass="62154">MALLSRKLQSFLVSSSITNSPSFAVTKTIIIPSQLLLQSNNDSNVSFISDLFKKTHNWDTLTRTLSSVQLTHSLVQQVLLQLKLPEHARSALNFFYWSAKTQNFQHQIYSYCIAIHIVVHAQQLAEAKILIQSALKTSESNSTRFCLVESLLGSYKVVDSSPVVFDLLVQAYAKLKMFEDGFEVSCYLENHGFCLNLSSFNALLHGMQKSGENAMVWKVYGHMIRNRKYPNEITVRTMIGALCKEGKLQVVVNLLDRIHGKRCSPIVIVNTNLVFKVIEEGRIEEGMELLKRMLQKNLILDTIASSFIVYTKLKLGNLESAWEVYDEMLKRDFSANSFLFSSFIKAYCERGKIQEAESMLREMKNMGLKPYDETFNHLIEACTKAGELDASVKHFEEMIDRGLVPSCSTFNEMVRGLCEIGDSGKANGFLTLVLDKGLSPNEVTYIHLMSAYGKQGKIQQVLKLYYEMEYRSLSPGLPVFTTLIRGLCDCGKVEETEKYLRIMKGRSIGISEEICEALITCYLRNGDKTRAALLHNEMVARGMKTMKII</sequence>
<gene>
    <name evidence="5" type="primary">LOC107948814</name>
</gene>
<dbReference type="OrthoDB" id="185373at2759"/>
<dbReference type="GO" id="GO:0003729">
    <property type="term" value="F:mRNA binding"/>
    <property type="evidence" value="ECO:0007669"/>
    <property type="project" value="TreeGrafter"/>
</dbReference>
<dbReference type="GO" id="GO:0005739">
    <property type="term" value="C:mitochondrion"/>
    <property type="evidence" value="ECO:0007669"/>
    <property type="project" value="TreeGrafter"/>
</dbReference>
<evidence type="ECO:0000256" key="3">
    <source>
        <dbReference type="PROSITE-ProRule" id="PRU00708"/>
    </source>
</evidence>